<dbReference type="Pfam" id="PF13537">
    <property type="entry name" value="GATase_7"/>
    <property type="match status" value="1"/>
</dbReference>
<dbReference type="InterPro" id="IPR001962">
    <property type="entry name" value="Asn_synthase"/>
</dbReference>
<dbReference type="VEuPathDB" id="FungiDB:BCV72DRAFT_247599"/>
<dbReference type="AlphaFoldDB" id="A0A1X0RE67"/>
<keyword evidence="2" id="KW-0061">Asparagine biosynthesis</keyword>
<feature type="compositionally biased region" description="Basic and acidic residues" evidence="4">
    <location>
        <begin position="311"/>
        <end position="323"/>
    </location>
</feature>
<evidence type="ECO:0000256" key="2">
    <source>
        <dbReference type="ARBA" id="ARBA00022888"/>
    </source>
</evidence>
<evidence type="ECO:0000256" key="1">
    <source>
        <dbReference type="ARBA" id="ARBA00022605"/>
    </source>
</evidence>
<dbReference type="SUPFAM" id="SSF56235">
    <property type="entry name" value="N-terminal nucleophile aminohydrolases (Ntn hydrolases)"/>
    <property type="match status" value="1"/>
</dbReference>
<dbReference type="InterPro" id="IPR051857">
    <property type="entry name" value="Asn_synthetase_domain"/>
</dbReference>
<dbReference type="PANTHER" id="PTHR45937">
    <property type="entry name" value="ASPARAGINE SYNTHETASE DOMAIN-CONTAINING PROTEIN 1"/>
    <property type="match status" value="1"/>
</dbReference>
<name>A0A1X0RE67_RHIZD</name>
<evidence type="ECO:0000259" key="5">
    <source>
        <dbReference type="PROSITE" id="PS51278"/>
    </source>
</evidence>
<dbReference type="InterPro" id="IPR014729">
    <property type="entry name" value="Rossmann-like_a/b/a_fold"/>
</dbReference>
<keyword evidence="1" id="KW-0028">Amino-acid biosynthesis</keyword>
<protein>
    <submittedName>
        <fullName evidence="6">N-terminal nucleophile aminohydrolase</fullName>
    </submittedName>
</protein>
<dbReference type="Gene3D" id="3.40.50.620">
    <property type="entry name" value="HUPs"/>
    <property type="match status" value="1"/>
</dbReference>
<evidence type="ECO:0000256" key="4">
    <source>
        <dbReference type="SAM" id="MobiDB-lite"/>
    </source>
</evidence>
<dbReference type="InterPro" id="IPR017932">
    <property type="entry name" value="GATase_2_dom"/>
</dbReference>
<keyword evidence="6" id="KW-0378">Hydrolase</keyword>
<dbReference type="GO" id="GO:0016787">
    <property type="term" value="F:hydrolase activity"/>
    <property type="evidence" value="ECO:0007669"/>
    <property type="project" value="UniProtKB-KW"/>
</dbReference>
<dbReference type="Gene3D" id="3.60.20.10">
    <property type="entry name" value="Glutamine Phosphoribosylpyrophosphate, subunit 1, domain 1"/>
    <property type="match status" value="1"/>
</dbReference>
<dbReference type="CDD" id="cd01991">
    <property type="entry name" value="Asn_synthase_B_C"/>
    <property type="match status" value="1"/>
</dbReference>
<dbReference type="Proteomes" id="UP000242414">
    <property type="component" value="Unassembled WGS sequence"/>
</dbReference>
<dbReference type="OrthoDB" id="10252281at2759"/>
<gene>
    <name evidence="6" type="ORF">BCV72DRAFT_247599</name>
</gene>
<organism evidence="6">
    <name type="scientific">Rhizopus microsporus var. microsporus</name>
    <dbReference type="NCBI Taxonomy" id="86635"/>
    <lineage>
        <taxon>Eukaryota</taxon>
        <taxon>Fungi</taxon>
        <taxon>Fungi incertae sedis</taxon>
        <taxon>Mucoromycota</taxon>
        <taxon>Mucoromycotina</taxon>
        <taxon>Mucoromycetes</taxon>
        <taxon>Mucorales</taxon>
        <taxon>Mucorineae</taxon>
        <taxon>Rhizopodaceae</taxon>
        <taxon>Rhizopus</taxon>
    </lineage>
</organism>
<dbReference type="GO" id="GO:0004066">
    <property type="term" value="F:asparagine synthase (glutamine-hydrolyzing) activity"/>
    <property type="evidence" value="ECO:0007669"/>
    <property type="project" value="InterPro"/>
</dbReference>
<dbReference type="SUPFAM" id="SSF52402">
    <property type="entry name" value="Adenine nucleotide alpha hydrolases-like"/>
    <property type="match status" value="1"/>
</dbReference>
<feature type="region of interest" description="Disordered" evidence="4">
    <location>
        <begin position="302"/>
        <end position="323"/>
    </location>
</feature>
<dbReference type="EMBL" id="KV921866">
    <property type="protein sequence ID" value="ORE10373.1"/>
    <property type="molecule type" value="Genomic_DNA"/>
</dbReference>
<reference evidence="6" key="1">
    <citation type="journal article" date="2016" name="Proc. Natl. Acad. Sci. U.S.A.">
        <title>Lipid metabolic changes in an early divergent fungus govern the establishment of a mutualistic symbiosis with endobacteria.</title>
        <authorList>
            <person name="Lastovetsky O.A."/>
            <person name="Gaspar M.L."/>
            <person name="Mondo S.J."/>
            <person name="LaButti K.M."/>
            <person name="Sandor L."/>
            <person name="Grigoriev I.V."/>
            <person name="Henry S.A."/>
            <person name="Pawlowska T.E."/>
        </authorList>
    </citation>
    <scope>NUCLEOTIDE SEQUENCE [LARGE SCALE GENOMIC DNA]</scope>
    <source>
        <strain evidence="6">ATCC 52814</strain>
    </source>
</reference>
<evidence type="ECO:0000313" key="6">
    <source>
        <dbReference type="EMBL" id="ORE10373.1"/>
    </source>
</evidence>
<keyword evidence="3" id="KW-0315">Glutamine amidotransferase</keyword>
<dbReference type="GO" id="GO:0006529">
    <property type="term" value="P:asparagine biosynthetic process"/>
    <property type="evidence" value="ECO:0007669"/>
    <property type="project" value="UniProtKB-KW"/>
</dbReference>
<sequence>MCGILFSLSRNESSIDSNEWNQLLELNKKRGKFVCPDSQQLKTIHIDNFSLQFYSTVLHLRGSSVVPQPIEESGNILCWNGEIFGGIYVEHGQNDTQVLMSHLTKADSQEAILSIFSRIEGPYAFVFWQAATKKLWFGRDCLGRRSLLMHRQSDLLLLSSVGLVNEAWEELAANGIYCVDMTKEGSDNIQLFSWSQTDLPLLPFPRLNTTLPQHLKTVDNPQLAPAIDEQQEQIVVDFIHVLSESVKSRVADIPHLNARVAILFSGGIDCTVLAALADRFLPASEAIDLLNVAFENPRTTMVKNRTNKKKNQPEEQRPVYDTPDRITGRASLEELKSIAPDRCWNFVEIDVPYSEAMEHRQHIIDLMFPLDTVMDLSIAMAFWFASRGKGITHIGTILCDGKKQPYHSQARVLLSGLGADEQLGGYSRHREAFRHGSWERLIQEVFFFFRK</sequence>
<dbReference type="PANTHER" id="PTHR45937:SF1">
    <property type="entry name" value="ASPARAGINE SYNTHETASE DOMAIN-CONTAINING PROTEIN 1"/>
    <property type="match status" value="1"/>
</dbReference>
<proteinExistence type="predicted"/>
<evidence type="ECO:0000256" key="3">
    <source>
        <dbReference type="ARBA" id="ARBA00022962"/>
    </source>
</evidence>
<dbReference type="CDD" id="cd03766">
    <property type="entry name" value="Gn_AT_II_novel"/>
    <property type="match status" value="1"/>
</dbReference>
<feature type="domain" description="Glutamine amidotransferase type-2" evidence="5">
    <location>
        <begin position="2"/>
        <end position="195"/>
    </location>
</feature>
<accession>A0A1X0RE67</accession>
<dbReference type="InterPro" id="IPR029055">
    <property type="entry name" value="Ntn_hydrolases_N"/>
</dbReference>
<dbReference type="PROSITE" id="PS51278">
    <property type="entry name" value="GATASE_TYPE_2"/>
    <property type="match status" value="1"/>
</dbReference>
<dbReference type="Pfam" id="PF00733">
    <property type="entry name" value="Asn_synthase"/>
    <property type="match status" value="1"/>
</dbReference>